<dbReference type="OrthoDB" id="513580at2"/>
<reference evidence="1 2" key="1">
    <citation type="journal article" date="2017" name="Int. J. Syst. Evol. Microbiol.">
        <title>Bacillus mangrovi sp. nov., isolated from a sediment sample from a mangrove forest.</title>
        <authorList>
            <person name="Gupta V."/>
            <person name="Singh P.K."/>
            <person name="Korpole S."/>
            <person name="Tanuku N.R.S."/>
            <person name="Pinnaka A.K."/>
        </authorList>
    </citation>
    <scope>NUCLEOTIDE SEQUENCE [LARGE SCALE GENOMIC DNA]</scope>
    <source>
        <strain evidence="1 2">KCTC 33872</strain>
    </source>
</reference>
<evidence type="ECO:0000313" key="2">
    <source>
        <dbReference type="Proteomes" id="UP000434639"/>
    </source>
</evidence>
<name>A0A7X2S4U4_9BACI</name>
<sequence>MLPDRIRLFSSTTENRHAMIDYASRSISKRSGWIKNHTMYSNAMIVINFEIEAKDVKELLGDLNQEGMKLFQESLELAAAFPEEVQNGEKEISGSLRITFIHNDPDMRIPSVPG</sequence>
<keyword evidence="2" id="KW-1185">Reference proteome</keyword>
<protein>
    <submittedName>
        <fullName evidence="1">Uncharacterized protein</fullName>
    </submittedName>
</protein>
<comment type="caution">
    <text evidence="1">The sequence shown here is derived from an EMBL/GenBank/DDBJ whole genome shotgun (WGS) entry which is preliminary data.</text>
</comment>
<organism evidence="1 2">
    <name type="scientific">Metabacillus mangrovi</name>
    <dbReference type="NCBI Taxonomy" id="1491830"/>
    <lineage>
        <taxon>Bacteria</taxon>
        <taxon>Bacillati</taxon>
        <taxon>Bacillota</taxon>
        <taxon>Bacilli</taxon>
        <taxon>Bacillales</taxon>
        <taxon>Bacillaceae</taxon>
        <taxon>Metabacillus</taxon>
    </lineage>
</organism>
<dbReference type="RefSeq" id="WP_155112073.1">
    <property type="nucleotide sequence ID" value="NZ_WMIB01000007.1"/>
</dbReference>
<proteinExistence type="predicted"/>
<dbReference type="AlphaFoldDB" id="A0A7X2S4U4"/>
<dbReference type="Proteomes" id="UP000434639">
    <property type="component" value="Unassembled WGS sequence"/>
</dbReference>
<evidence type="ECO:0000313" key="1">
    <source>
        <dbReference type="EMBL" id="MTH53540.1"/>
    </source>
</evidence>
<dbReference type="EMBL" id="WMIB01000007">
    <property type="protein sequence ID" value="MTH53540.1"/>
    <property type="molecule type" value="Genomic_DNA"/>
</dbReference>
<accession>A0A7X2S4U4</accession>
<gene>
    <name evidence="1" type="ORF">GKZ89_09010</name>
</gene>